<organism evidence="1 2">
    <name type="scientific">Vibrio xiamenensis</name>
    <dbReference type="NCBI Taxonomy" id="861298"/>
    <lineage>
        <taxon>Bacteria</taxon>
        <taxon>Pseudomonadati</taxon>
        <taxon>Pseudomonadota</taxon>
        <taxon>Gammaproteobacteria</taxon>
        <taxon>Vibrionales</taxon>
        <taxon>Vibrionaceae</taxon>
        <taxon>Vibrio</taxon>
    </lineage>
</organism>
<dbReference type="STRING" id="861298.SAMN04488136_105193"/>
<evidence type="ECO:0000313" key="1">
    <source>
        <dbReference type="EMBL" id="SDG97091.1"/>
    </source>
</evidence>
<proteinExistence type="predicted"/>
<gene>
    <name evidence="1" type="ORF">SAMN04488136_105193</name>
</gene>
<evidence type="ECO:0000313" key="2">
    <source>
        <dbReference type="Proteomes" id="UP000198854"/>
    </source>
</evidence>
<name>A0A1G7YKQ1_9VIBR</name>
<dbReference type="AlphaFoldDB" id="A0A1G7YKQ1"/>
<keyword evidence="2" id="KW-1185">Reference proteome</keyword>
<reference evidence="1 2" key="1">
    <citation type="submission" date="2016-10" db="EMBL/GenBank/DDBJ databases">
        <authorList>
            <person name="de Groot N.N."/>
        </authorList>
    </citation>
    <scope>NUCLEOTIDE SEQUENCE [LARGE SCALE GENOMIC DNA]</scope>
    <source>
        <strain evidence="1 2">CGMCC 1.10228</strain>
    </source>
</reference>
<sequence>MQLLCKTGQRRGMKLIIECGLSEFNVGFPIHMPIYSTLSIPSTVKKSFAGTYPT</sequence>
<protein>
    <submittedName>
        <fullName evidence="1">Uncharacterized protein</fullName>
    </submittedName>
</protein>
<dbReference type="EMBL" id="FNDD01000005">
    <property type="protein sequence ID" value="SDG97091.1"/>
    <property type="molecule type" value="Genomic_DNA"/>
</dbReference>
<accession>A0A1G7YKQ1</accession>
<dbReference type="Proteomes" id="UP000198854">
    <property type="component" value="Unassembled WGS sequence"/>
</dbReference>